<dbReference type="OrthoDB" id="9803889at2"/>
<evidence type="ECO:0000256" key="6">
    <source>
        <dbReference type="HAMAP-Rule" id="MF_00365"/>
    </source>
</evidence>
<dbReference type="GO" id="GO:0005737">
    <property type="term" value="C:cytoplasm"/>
    <property type="evidence" value="ECO:0007669"/>
    <property type="project" value="UniProtKB-SubCell"/>
</dbReference>
<dbReference type="Pfam" id="PF02463">
    <property type="entry name" value="SMC_N"/>
    <property type="match status" value="1"/>
</dbReference>
<dbReference type="EMBL" id="CP007481">
    <property type="protein sequence ID" value="AHX11146.1"/>
    <property type="molecule type" value="Genomic_DNA"/>
</dbReference>
<dbReference type="GO" id="GO:0006302">
    <property type="term" value="P:double-strand break repair"/>
    <property type="evidence" value="ECO:0007669"/>
    <property type="project" value="TreeGrafter"/>
</dbReference>
<organism evidence="8 9">
    <name type="scientific">Neorickettsia helminthoeca str. Oregon</name>
    <dbReference type="NCBI Taxonomy" id="1286528"/>
    <lineage>
        <taxon>Bacteria</taxon>
        <taxon>Pseudomonadati</taxon>
        <taxon>Pseudomonadota</taxon>
        <taxon>Alphaproteobacteria</taxon>
        <taxon>Rickettsiales</taxon>
        <taxon>Anaplasmataceae</taxon>
        <taxon>Neorickettsia</taxon>
    </lineage>
</organism>
<dbReference type="InterPro" id="IPR001238">
    <property type="entry name" value="DNA-binding_RecF"/>
</dbReference>
<keyword evidence="6" id="KW-0742">SOS response</keyword>
<comment type="subcellular location">
    <subcellularLocation>
        <location evidence="6">Cytoplasm</location>
    </subcellularLocation>
</comment>
<keyword evidence="6" id="KW-0227">DNA damage</keyword>
<evidence type="ECO:0000256" key="3">
    <source>
        <dbReference type="ARBA" id="ARBA00022741"/>
    </source>
</evidence>
<evidence type="ECO:0000313" key="9">
    <source>
        <dbReference type="Proteomes" id="UP000023755"/>
    </source>
</evidence>
<gene>
    <name evidence="6" type="primary">recF</name>
    <name evidence="8" type="ORF">NHE_0181</name>
</gene>
<proteinExistence type="inferred from homology"/>
<protein>
    <recommendedName>
        <fullName evidence="6">DNA replication and repair protein RecF</fullName>
    </recommendedName>
</protein>
<keyword evidence="1 6" id="KW-0963">Cytoplasm</keyword>
<keyword evidence="6" id="KW-0234">DNA repair</keyword>
<keyword evidence="3 6" id="KW-0547">Nucleotide-binding</keyword>
<dbReference type="NCBIfam" id="TIGR00611">
    <property type="entry name" value="recf"/>
    <property type="match status" value="1"/>
</dbReference>
<keyword evidence="5 6" id="KW-0238">DNA-binding</keyword>
<dbReference type="GO" id="GO:0005524">
    <property type="term" value="F:ATP binding"/>
    <property type="evidence" value="ECO:0007669"/>
    <property type="project" value="UniProtKB-UniRule"/>
</dbReference>
<dbReference type="GO" id="GO:0000731">
    <property type="term" value="P:DNA synthesis involved in DNA repair"/>
    <property type="evidence" value="ECO:0007669"/>
    <property type="project" value="TreeGrafter"/>
</dbReference>
<evidence type="ECO:0000313" key="8">
    <source>
        <dbReference type="EMBL" id="AHX11146.1"/>
    </source>
</evidence>
<dbReference type="PANTHER" id="PTHR32182:SF0">
    <property type="entry name" value="DNA REPLICATION AND REPAIR PROTEIN RECF"/>
    <property type="match status" value="1"/>
</dbReference>
<dbReference type="RefSeq" id="WP_038558928.1">
    <property type="nucleotide sequence ID" value="NZ_CP007481.1"/>
</dbReference>
<dbReference type="Proteomes" id="UP000023755">
    <property type="component" value="Chromosome"/>
</dbReference>
<dbReference type="AlphaFoldDB" id="X5H3L3"/>
<dbReference type="KEGG" id="nhm:NHE_0181"/>
<dbReference type="HAMAP" id="MF_00365">
    <property type="entry name" value="RecF"/>
    <property type="match status" value="1"/>
</dbReference>
<feature type="binding site" evidence="6">
    <location>
        <begin position="32"/>
        <end position="39"/>
    </location>
    <ligand>
        <name>ATP</name>
        <dbReference type="ChEBI" id="CHEBI:30616"/>
    </ligand>
</feature>
<evidence type="ECO:0000259" key="7">
    <source>
        <dbReference type="Pfam" id="PF02463"/>
    </source>
</evidence>
<accession>X5H3L3</accession>
<keyword evidence="9" id="KW-1185">Reference proteome</keyword>
<comment type="function">
    <text evidence="6">The RecF protein is involved in DNA metabolism; it is required for DNA replication and normal SOS inducibility. RecF binds preferentially to single-stranded, linear DNA. It also seems to bind ATP.</text>
</comment>
<keyword evidence="4 6" id="KW-0067">ATP-binding</keyword>
<comment type="similarity">
    <text evidence="6">Belongs to the RecF family.</text>
</comment>
<dbReference type="SUPFAM" id="SSF52540">
    <property type="entry name" value="P-loop containing nucleoside triphosphate hydrolases"/>
    <property type="match status" value="1"/>
</dbReference>
<evidence type="ECO:0000256" key="1">
    <source>
        <dbReference type="ARBA" id="ARBA00022490"/>
    </source>
</evidence>
<evidence type="ECO:0000256" key="2">
    <source>
        <dbReference type="ARBA" id="ARBA00022705"/>
    </source>
</evidence>
<name>X5H3L3_9RICK</name>
<dbReference type="GO" id="GO:0003697">
    <property type="term" value="F:single-stranded DNA binding"/>
    <property type="evidence" value="ECO:0007669"/>
    <property type="project" value="UniProtKB-UniRule"/>
</dbReference>
<dbReference type="PANTHER" id="PTHR32182">
    <property type="entry name" value="DNA REPLICATION AND REPAIR PROTEIN RECF"/>
    <property type="match status" value="1"/>
</dbReference>
<dbReference type="GO" id="GO:0009432">
    <property type="term" value="P:SOS response"/>
    <property type="evidence" value="ECO:0007669"/>
    <property type="project" value="UniProtKB-UniRule"/>
</dbReference>
<dbReference type="InterPro" id="IPR042174">
    <property type="entry name" value="RecF_2"/>
</dbReference>
<dbReference type="InterPro" id="IPR003395">
    <property type="entry name" value="RecF/RecN/SMC_N"/>
</dbReference>
<sequence length="351" mass="39945">MKPYITEILLKDFRNHSFYKTKFNSKHVLFFGRNGVGKTSILEAVSKLSPGLGIRSAKNSEIISIGATSWEASFKFVSDNHLSEIGTGYCSNRRILKLNKQPIIGFGDILSLVRVMWFTPQMGNVFITDKSVRRKFFDRLVALSDPQHLDNLVTYEKLRSDRLRILSTQPSKRWLDVIERKIATLCVNISASRESFIDLLEGHSFSEHFASPRVKLICTVANDIMTVSTDKQVHVEDISRILRDSRAKDSITGKMDFGIHRADFLVIHGRNANTAKSCSTGEQKSLILAILLAASELVDIMLLDDIFSHLDQRNLELFLEEVMQKDCQFFFSDLESNKILRFQDRVHAVAL</sequence>
<dbReference type="HOGENOM" id="CLU_040267_2_0_5"/>
<dbReference type="GO" id="GO:0006260">
    <property type="term" value="P:DNA replication"/>
    <property type="evidence" value="ECO:0007669"/>
    <property type="project" value="UniProtKB-UniRule"/>
</dbReference>
<keyword evidence="2 6" id="KW-0235">DNA replication</keyword>
<feature type="domain" description="RecF/RecN/SMC N-terminal" evidence="7">
    <location>
        <begin position="4"/>
        <end position="339"/>
    </location>
</feature>
<dbReference type="InterPro" id="IPR027417">
    <property type="entry name" value="P-loop_NTPase"/>
</dbReference>
<evidence type="ECO:0000256" key="4">
    <source>
        <dbReference type="ARBA" id="ARBA00022840"/>
    </source>
</evidence>
<reference evidence="8 9" key="1">
    <citation type="submission" date="2014-03" db="EMBL/GenBank/DDBJ databases">
        <title>Sequencing and Comparison of Genomes and Transcriptome Profiles of Human Ehrlichiosis Agents.</title>
        <authorList>
            <person name="Lin M."/>
            <person name="Daugherty S.C."/>
            <person name="Nagaraj S."/>
            <person name="Cheng Z."/>
            <person name="Xiong Q."/>
            <person name="Lin F.-Y."/>
            <person name="Sengamalay N."/>
            <person name="Ott S."/>
            <person name="Godinez A."/>
            <person name="Tallon L.J."/>
            <person name="Sadzewicz L."/>
            <person name="Fraser C.M."/>
            <person name="Dunning Hotopp J.C."/>
            <person name="Rikihisa Y."/>
        </authorList>
    </citation>
    <scope>NUCLEOTIDE SEQUENCE [LARGE SCALE GENOMIC DNA]</scope>
    <source>
        <strain evidence="8 9">Oregon</strain>
    </source>
</reference>
<evidence type="ECO:0000256" key="5">
    <source>
        <dbReference type="ARBA" id="ARBA00023125"/>
    </source>
</evidence>
<dbReference type="Gene3D" id="3.40.50.300">
    <property type="entry name" value="P-loop containing nucleotide triphosphate hydrolases"/>
    <property type="match status" value="1"/>
</dbReference>
<dbReference type="Gene3D" id="1.20.1050.90">
    <property type="entry name" value="RecF/RecN/SMC, N-terminal domain"/>
    <property type="match status" value="1"/>
</dbReference>
<dbReference type="STRING" id="1286528.NHE_0181"/>